<comment type="caution">
    <text evidence="2">The sequence shown here is derived from an EMBL/GenBank/DDBJ whole genome shotgun (WGS) entry which is preliminary data.</text>
</comment>
<dbReference type="Proteomes" id="UP000073492">
    <property type="component" value="Unassembled WGS sequence"/>
</dbReference>
<proteinExistence type="predicted"/>
<sequence length="79" mass="8398">MTRELPCLGSPLEYSIMAADPTRPIRIAGASGSASDRRHAMAQLAANYPADAIDVIIGDWMSEANMSLSLKLPCSANSF</sequence>
<dbReference type="InterPro" id="IPR010839">
    <property type="entry name" value="AtuA_N"/>
</dbReference>
<accession>A0A139IE35</accession>
<evidence type="ECO:0000313" key="3">
    <source>
        <dbReference type="Proteomes" id="UP000073492"/>
    </source>
</evidence>
<organism evidence="2 3">
    <name type="scientific">Pseudocercospora musae</name>
    <dbReference type="NCBI Taxonomy" id="113226"/>
    <lineage>
        <taxon>Eukaryota</taxon>
        <taxon>Fungi</taxon>
        <taxon>Dikarya</taxon>
        <taxon>Ascomycota</taxon>
        <taxon>Pezizomycotina</taxon>
        <taxon>Dothideomycetes</taxon>
        <taxon>Dothideomycetidae</taxon>
        <taxon>Mycosphaerellales</taxon>
        <taxon>Mycosphaerellaceae</taxon>
        <taxon>Pseudocercospora</taxon>
    </lineage>
</organism>
<protein>
    <recommendedName>
        <fullName evidence="1">Acyclic terpene utilisation N-terminal domain-containing protein</fullName>
    </recommendedName>
</protein>
<dbReference type="EMBL" id="LFZO01000137">
    <property type="protein sequence ID" value="KXT12885.1"/>
    <property type="molecule type" value="Genomic_DNA"/>
</dbReference>
<feature type="domain" description="Acyclic terpene utilisation N-terminal" evidence="1">
    <location>
        <begin position="25"/>
        <end position="69"/>
    </location>
</feature>
<gene>
    <name evidence="2" type="ORF">AC579_5398</name>
</gene>
<reference evidence="2 3" key="1">
    <citation type="submission" date="2015-07" db="EMBL/GenBank/DDBJ databases">
        <title>Comparative genomics of the Sigatoka disease complex on banana suggests a link between parallel evolutionary changes in Pseudocercospora fijiensis and Pseudocercospora eumusae and increased virulence on the banana host.</title>
        <authorList>
            <person name="Chang T.-C."/>
            <person name="Salvucci A."/>
            <person name="Crous P.W."/>
            <person name="Stergiopoulos I."/>
        </authorList>
    </citation>
    <scope>NUCLEOTIDE SEQUENCE [LARGE SCALE GENOMIC DNA]</scope>
    <source>
        <strain evidence="2 3">CBS 116634</strain>
    </source>
</reference>
<dbReference type="Pfam" id="PF07287">
    <property type="entry name" value="AtuA"/>
    <property type="match status" value="1"/>
</dbReference>
<keyword evidence="3" id="KW-1185">Reference proteome</keyword>
<dbReference type="OrthoDB" id="10265871at2759"/>
<dbReference type="AlphaFoldDB" id="A0A139IE35"/>
<evidence type="ECO:0000313" key="2">
    <source>
        <dbReference type="EMBL" id="KXT12885.1"/>
    </source>
</evidence>
<name>A0A139IE35_9PEZI</name>
<evidence type="ECO:0000259" key="1">
    <source>
        <dbReference type="Pfam" id="PF07287"/>
    </source>
</evidence>